<evidence type="ECO:0000313" key="1">
    <source>
        <dbReference type="EMBL" id="HIW78553.1"/>
    </source>
</evidence>
<protein>
    <submittedName>
        <fullName evidence="1">Uncharacterized protein</fullName>
    </submittedName>
</protein>
<comment type="caution">
    <text evidence="1">The sequence shown here is derived from an EMBL/GenBank/DDBJ whole genome shotgun (WGS) entry which is preliminary data.</text>
</comment>
<reference evidence="1" key="1">
    <citation type="journal article" date="2021" name="PeerJ">
        <title>Extensive microbial diversity within the chicken gut microbiome revealed by metagenomics and culture.</title>
        <authorList>
            <person name="Gilroy R."/>
            <person name="Ravi A."/>
            <person name="Getino M."/>
            <person name="Pursley I."/>
            <person name="Horton D.L."/>
            <person name="Alikhan N.F."/>
            <person name="Baker D."/>
            <person name="Gharbi K."/>
            <person name="Hall N."/>
            <person name="Watson M."/>
            <person name="Adriaenssens E.M."/>
            <person name="Foster-Nyarko E."/>
            <person name="Jarju S."/>
            <person name="Secka A."/>
            <person name="Antonio M."/>
            <person name="Oren A."/>
            <person name="Chaudhuri R.R."/>
            <person name="La Ragione R."/>
            <person name="Hildebrand F."/>
            <person name="Pallen M.J."/>
        </authorList>
    </citation>
    <scope>NUCLEOTIDE SEQUENCE</scope>
    <source>
        <strain evidence="1">ChiSxjej5B17-1746</strain>
    </source>
</reference>
<dbReference type="EMBL" id="DXGI01000191">
    <property type="protein sequence ID" value="HIW78553.1"/>
    <property type="molecule type" value="Genomic_DNA"/>
</dbReference>
<dbReference type="AlphaFoldDB" id="A0A9D1U8Y2"/>
<name>A0A9D1U8Y2_9BACT</name>
<evidence type="ECO:0000313" key="2">
    <source>
        <dbReference type="Proteomes" id="UP000824264"/>
    </source>
</evidence>
<reference evidence="1" key="2">
    <citation type="submission" date="2021-04" db="EMBL/GenBank/DDBJ databases">
        <authorList>
            <person name="Gilroy R."/>
        </authorList>
    </citation>
    <scope>NUCLEOTIDE SEQUENCE</scope>
    <source>
        <strain evidence="1">ChiSxjej5B17-1746</strain>
    </source>
</reference>
<organism evidence="1 2">
    <name type="scientific">Candidatus Bilophila faecipullorum</name>
    <dbReference type="NCBI Taxonomy" id="2838482"/>
    <lineage>
        <taxon>Bacteria</taxon>
        <taxon>Pseudomonadati</taxon>
        <taxon>Thermodesulfobacteriota</taxon>
        <taxon>Desulfovibrionia</taxon>
        <taxon>Desulfovibrionales</taxon>
        <taxon>Desulfovibrionaceae</taxon>
        <taxon>Bilophila</taxon>
    </lineage>
</organism>
<dbReference type="Proteomes" id="UP000824264">
    <property type="component" value="Unassembled WGS sequence"/>
</dbReference>
<proteinExistence type="predicted"/>
<gene>
    <name evidence="1" type="ORF">H9874_05330</name>
</gene>
<sequence length="85" mass="9900">MSRRPLPGYVKLALSLFTLWLLLWVVTPFLVSYSKVHQDFAAAQEKYDVPIGALYYNDIPFINEAAMELRDTWRFLPRGPKVEKP</sequence>
<accession>A0A9D1U8Y2</accession>